<dbReference type="NCBIfam" id="TIGR02265">
    <property type="entry name" value="Mxa_TIGR02265"/>
    <property type="match status" value="1"/>
</dbReference>
<dbReference type="InterPro" id="IPR011751">
    <property type="entry name" value="Mxa_paralog_2265"/>
</dbReference>
<dbReference type="OrthoDB" id="5523318at2"/>
<accession>A0A3A8N8G8</accession>
<dbReference type="EMBL" id="RAWG01000150">
    <property type="protein sequence ID" value="RKH39809.1"/>
    <property type="molecule type" value="Genomic_DNA"/>
</dbReference>
<dbReference type="Proteomes" id="UP000273405">
    <property type="component" value="Unassembled WGS sequence"/>
</dbReference>
<dbReference type="RefSeq" id="WP_120627345.1">
    <property type="nucleotide sequence ID" value="NZ_RAWG01000150.1"/>
</dbReference>
<protein>
    <submittedName>
        <fullName evidence="1">TIGR02265 family protein</fullName>
    </submittedName>
</protein>
<proteinExistence type="predicted"/>
<organism evidence="1 2">
    <name type="scientific">Corallococcus sicarius</name>
    <dbReference type="NCBI Taxonomy" id="2316726"/>
    <lineage>
        <taxon>Bacteria</taxon>
        <taxon>Pseudomonadati</taxon>
        <taxon>Myxococcota</taxon>
        <taxon>Myxococcia</taxon>
        <taxon>Myxococcales</taxon>
        <taxon>Cystobacterineae</taxon>
        <taxon>Myxococcaceae</taxon>
        <taxon>Corallococcus</taxon>
    </lineage>
</organism>
<name>A0A3A8N8G8_9BACT</name>
<gene>
    <name evidence="1" type="ORF">D7X12_22530</name>
</gene>
<comment type="caution">
    <text evidence="1">The sequence shown here is derived from an EMBL/GenBank/DDBJ whole genome shotgun (WGS) entry which is preliminary data.</text>
</comment>
<dbReference type="Pfam" id="PF09536">
    <property type="entry name" value="DUF2378"/>
    <property type="match status" value="1"/>
</dbReference>
<keyword evidence="2" id="KW-1185">Reference proteome</keyword>
<reference evidence="2" key="1">
    <citation type="submission" date="2018-09" db="EMBL/GenBank/DDBJ databases">
        <authorList>
            <person name="Livingstone P.G."/>
            <person name="Whitworth D.E."/>
        </authorList>
    </citation>
    <scope>NUCLEOTIDE SEQUENCE [LARGE SCALE GENOMIC DNA]</scope>
    <source>
        <strain evidence="2">CA040B</strain>
    </source>
</reference>
<evidence type="ECO:0000313" key="2">
    <source>
        <dbReference type="Proteomes" id="UP000273405"/>
    </source>
</evidence>
<dbReference type="AlphaFoldDB" id="A0A3A8N8G8"/>
<sequence length="203" mass="22479">MPRGTLELPEDIARDLTARLGATTEADTSRGMFFLGVLDAVRFLGGEEAVARVLDQADEKADYVPTQPYPFPRFLRLSYAAAWQLAPQVGDFDSAMRQIGTQAMLDFLHSMFAREVVQQAGGDPKRLMELMQAGYRMALNFGERTVEWTSATSGRITMTRTLMPVPYTEGILRAALEVTGVHDVQVQGRSLALVEAVYDIAWS</sequence>
<evidence type="ECO:0000313" key="1">
    <source>
        <dbReference type="EMBL" id="RKH39809.1"/>
    </source>
</evidence>